<gene>
    <name evidence="2" type="ORF">METZ01_LOCUS388961</name>
</gene>
<evidence type="ECO:0000259" key="1">
    <source>
        <dbReference type="Pfam" id="PF03150"/>
    </source>
</evidence>
<accession>A0A382UPS3</accession>
<dbReference type="InterPro" id="IPR036909">
    <property type="entry name" value="Cyt_c-like_dom_sf"/>
</dbReference>
<dbReference type="InterPro" id="IPR004852">
    <property type="entry name" value="Di-haem_cyt_c_peroxidsae"/>
</dbReference>
<reference evidence="2" key="1">
    <citation type="submission" date="2018-05" db="EMBL/GenBank/DDBJ databases">
        <authorList>
            <person name="Lanie J.A."/>
            <person name="Ng W.-L."/>
            <person name="Kazmierczak K.M."/>
            <person name="Andrzejewski T.M."/>
            <person name="Davidsen T.M."/>
            <person name="Wayne K.J."/>
            <person name="Tettelin H."/>
            <person name="Glass J.I."/>
            <person name="Rusch D."/>
            <person name="Podicherti R."/>
            <person name="Tsui H.-C.T."/>
            <person name="Winkler M.E."/>
        </authorList>
    </citation>
    <scope>NUCLEOTIDE SEQUENCE</scope>
</reference>
<dbReference type="GO" id="GO:0016491">
    <property type="term" value="F:oxidoreductase activity"/>
    <property type="evidence" value="ECO:0007669"/>
    <property type="project" value="InterPro"/>
</dbReference>
<organism evidence="2">
    <name type="scientific">marine metagenome</name>
    <dbReference type="NCBI Taxonomy" id="408172"/>
    <lineage>
        <taxon>unclassified sequences</taxon>
        <taxon>metagenomes</taxon>
        <taxon>ecological metagenomes</taxon>
    </lineage>
</organism>
<dbReference type="Gene3D" id="1.10.760.10">
    <property type="entry name" value="Cytochrome c-like domain"/>
    <property type="match status" value="1"/>
</dbReference>
<proteinExistence type="predicted"/>
<feature type="domain" description="Di-haem cytochrome c peroxidase" evidence="1">
    <location>
        <begin position="34"/>
        <end position="70"/>
    </location>
</feature>
<dbReference type="SUPFAM" id="SSF46626">
    <property type="entry name" value="Cytochrome c"/>
    <property type="match status" value="1"/>
</dbReference>
<dbReference type="GO" id="GO:0020037">
    <property type="term" value="F:heme binding"/>
    <property type="evidence" value="ECO:0007669"/>
    <property type="project" value="InterPro"/>
</dbReference>
<dbReference type="AlphaFoldDB" id="A0A382UPS3"/>
<evidence type="ECO:0000313" key="2">
    <source>
        <dbReference type="EMBL" id="SVD36107.1"/>
    </source>
</evidence>
<name>A0A382UPS3_9ZZZZ</name>
<dbReference type="EMBL" id="UINC01145775">
    <property type="protein sequence ID" value="SVD36107.1"/>
    <property type="molecule type" value="Genomic_DNA"/>
</dbReference>
<dbReference type="GO" id="GO:0009055">
    <property type="term" value="F:electron transfer activity"/>
    <property type="evidence" value="ECO:0007669"/>
    <property type="project" value="InterPro"/>
</dbReference>
<sequence length="77" mass="8340">MHSTRQRIFKRTPGLLAILLVVVGSALSAADEHETLREALFADANLSLNRNQSCSSCHDPDVAFSDGRSTVRCKPGT</sequence>
<protein>
    <recommendedName>
        <fullName evidence="1">Di-haem cytochrome c peroxidase domain-containing protein</fullName>
    </recommendedName>
</protein>
<dbReference type="Pfam" id="PF03150">
    <property type="entry name" value="CCP_MauG"/>
    <property type="match status" value="1"/>
</dbReference>